<gene>
    <name evidence="2" type="ORF">H7313_01015</name>
</gene>
<keyword evidence="1" id="KW-0812">Transmembrane</keyword>
<evidence type="ECO:0000313" key="3">
    <source>
        <dbReference type="Proteomes" id="UP000587396"/>
    </source>
</evidence>
<dbReference type="RefSeq" id="WP_185903979.1">
    <property type="nucleotide sequence ID" value="NZ_JACMSE010000001.1"/>
</dbReference>
<organism evidence="2 3">
    <name type="scientific">Gordonibacter massiliensis</name>
    <name type="common">ex Traore et al. 2017</name>
    <dbReference type="NCBI Taxonomy" id="1841863"/>
    <lineage>
        <taxon>Bacteria</taxon>
        <taxon>Bacillati</taxon>
        <taxon>Actinomycetota</taxon>
        <taxon>Coriobacteriia</taxon>
        <taxon>Eggerthellales</taxon>
        <taxon>Eggerthellaceae</taxon>
        <taxon>Gordonibacter</taxon>
    </lineage>
</organism>
<reference evidence="2 3" key="1">
    <citation type="submission" date="2020-08" db="EMBL/GenBank/DDBJ databases">
        <authorList>
            <person name="Liu C."/>
            <person name="Sun Q."/>
        </authorList>
    </citation>
    <scope>NUCLEOTIDE SEQUENCE [LARGE SCALE GENOMIC DNA]</scope>
    <source>
        <strain evidence="2 3">N22</strain>
    </source>
</reference>
<evidence type="ECO:0000256" key="1">
    <source>
        <dbReference type="SAM" id="Phobius"/>
    </source>
</evidence>
<dbReference type="PROSITE" id="PS51257">
    <property type="entry name" value="PROKAR_LIPOPROTEIN"/>
    <property type="match status" value="1"/>
</dbReference>
<dbReference type="Proteomes" id="UP000587396">
    <property type="component" value="Unassembled WGS sequence"/>
</dbReference>
<protein>
    <submittedName>
        <fullName evidence="2">Uncharacterized protein</fullName>
    </submittedName>
</protein>
<feature type="transmembrane region" description="Helical" evidence="1">
    <location>
        <begin position="21"/>
        <end position="44"/>
    </location>
</feature>
<accession>A0A842J894</accession>
<proteinExistence type="predicted"/>
<sequence length="45" mass="5089">MRTSKQSIRQRLTTPLIGYGIVLLFLACFLLLLWTLTILVRVVAG</sequence>
<keyword evidence="1" id="KW-1133">Transmembrane helix</keyword>
<keyword evidence="3" id="KW-1185">Reference proteome</keyword>
<dbReference type="EMBL" id="JACMSE010000001">
    <property type="protein sequence ID" value="MBC2887947.1"/>
    <property type="molecule type" value="Genomic_DNA"/>
</dbReference>
<name>A0A842J894_9ACTN</name>
<comment type="caution">
    <text evidence="2">The sequence shown here is derived from an EMBL/GenBank/DDBJ whole genome shotgun (WGS) entry which is preliminary data.</text>
</comment>
<dbReference type="AlphaFoldDB" id="A0A842J894"/>
<evidence type="ECO:0000313" key="2">
    <source>
        <dbReference type="EMBL" id="MBC2887947.1"/>
    </source>
</evidence>
<keyword evidence="1" id="KW-0472">Membrane</keyword>